<feature type="domain" description="Cobalamin biosynthesis central region" evidence="3">
    <location>
        <begin position="128"/>
        <end position="197"/>
    </location>
</feature>
<proteinExistence type="predicted"/>
<dbReference type="NCBIfam" id="NF004466">
    <property type="entry name" value="PRK05788.1-4"/>
    <property type="match status" value="1"/>
</dbReference>
<dbReference type="InterPro" id="IPR002750">
    <property type="entry name" value="CobE/GbiG_C"/>
</dbReference>
<dbReference type="PANTHER" id="PTHR37477">
    <property type="entry name" value="COBALT-PRECORRIN-5A HYDROLASE"/>
    <property type="match status" value="1"/>
</dbReference>
<protein>
    <submittedName>
        <fullName evidence="4">Cobalt-precorrin 5A hydrolase</fullName>
        <ecNumber evidence="4">3.7.1.12</ecNumber>
    </submittedName>
</protein>
<feature type="domain" description="CobE/GbiG C-terminal" evidence="1">
    <location>
        <begin position="216"/>
        <end position="330"/>
    </location>
</feature>
<feature type="domain" description="Cobalamin synthesis G N-terminal" evidence="2">
    <location>
        <begin position="43"/>
        <end position="122"/>
    </location>
</feature>
<dbReference type="Pfam" id="PF01890">
    <property type="entry name" value="CbiG_C"/>
    <property type="match status" value="1"/>
</dbReference>
<dbReference type="PANTHER" id="PTHR37477:SF1">
    <property type="entry name" value="COBALT-PRECORRIN-5A HYDROLASE"/>
    <property type="match status" value="1"/>
</dbReference>
<dbReference type="SUPFAM" id="SSF159672">
    <property type="entry name" value="CbiG N-terminal domain-like"/>
    <property type="match status" value="1"/>
</dbReference>
<accession>A0A926F3R3</accession>
<dbReference type="InterPro" id="IPR038029">
    <property type="entry name" value="GbiG_N_sf"/>
</dbReference>
<evidence type="ECO:0000259" key="3">
    <source>
        <dbReference type="Pfam" id="PF11761"/>
    </source>
</evidence>
<dbReference type="AlphaFoldDB" id="A0A926F3R3"/>
<evidence type="ECO:0000259" key="1">
    <source>
        <dbReference type="Pfam" id="PF01890"/>
    </source>
</evidence>
<dbReference type="InterPro" id="IPR021744">
    <property type="entry name" value="CbiG_N"/>
</dbReference>
<reference evidence="4 5" key="1">
    <citation type="submission" date="2020-08" db="EMBL/GenBank/DDBJ databases">
        <title>Genome public.</title>
        <authorList>
            <person name="Liu C."/>
            <person name="Sun Q."/>
        </authorList>
    </citation>
    <scope>NUCLEOTIDE SEQUENCE [LARGE SCALE GENOMIC DNA]</scope>
    <source>
        <strain evidence="4 5">NSJ-26</strain>
    </source>
</reference>
<name>A0A926F3R3_9FIRM</name>
<dbReference type="Pfam" id="PF11761">
    <property type="entry name" value="CbiG_mid"/>
    <property type="match status" value="1"/>
</dbReference>
<dbReference type="RefSeq" id="WP_249324267.1">
    <property type="nucleotide sequence ID" value="NZ_JACRTK010000004.1"/>
</dbReference>
<keyword evidence="4" id="KW-0378">Hydrolase</keyword>
<dbReference type="InterPro" id="IPR052553">
    <property type="entry name" value="CbiG_hydrolase"/>
</dbReference>
<dbReference type="InterPro" id="IPR036518">
    <property type="entry name" value="CobE/GbiG_C_sf"/>
</dbReference>
<organism evidence="4 5">
    <name type="scientific">Wansuia hejianensis</name>
    <dbReference type="NCBI Taxonomy" id="2763667"/>
    <lineage>
        <taxon>Bacteria</taxon>
        <taxon>Bacillati</taxon>
        <taxon>Bacillota</taxon>
        <taxon>Clostridia</taxon>
        <taxon>Lachnospirales</taxon>
        <taxon>Lachnospiraceae</taxon>
        <taxon>Wansuia</taxon>
    </lineage>
</organism>
<evidence type="ECO:0000259" key="2">
    <source>
        <dbReference type="Pfam" id="PF11760"/>
    </source>
</evidence>
<dbReference type="Gene3D" id="3.40.50.11220">
    <property type="match status" value="1"/>
</dbReference>
<dbReference type="Pfam" id="PF11760">
    <property type="entry name" value="CbiG_N"/>
    <property type="match status" value="1"/>
</dbReference>
<gene>
    <name evidence="4" type="primary">cbiG</name>
    <name evidence="4" type="ORF">H8689_09785</name>
</gene>
<comment type="caution">
    <text evidence="4">The sequence shown here is derived from an EMBL/GenBank/DDBJ whole genome shotgun (WGS) entry which is preliminary data.</text>
</comment>
<evidence type="ECO:0000313" key="4">
    <source>
        <dbReference type="EMBL" id="MBC8591400.1"/>
    </source>
</evidence>
<dbReference type="EMBL" id="JACRTK010000004">
    <property type="protein sequence ID" value="MBC8591400.1"/>
    <property type="molecule type" value="Genomic_DNA"/>
</dbReference>
<sequence length="334" mass="37238">MKLACLSFSESGAKLGETLEGLTKYNIVHYRNGSIEGGIKLRMKDIWTKYKGIIFVSATGIATRFIAPYIKDKTTDPAVLVVDDRGRFVISLLSGHIGGANEIAEYISKEIGATPVITTASDSRGFESIDIFAKSNKYHMEDMKSITKLTSMMVNGKKIGIYTEEKAIINYPNIEVIKDLNRLQPIDGLIIVSSRNLKVFDPIKIPYTILRPKNINIGIGCRKGVEGKRIIKAIEEAFEKVDISTNSIKNIATVEVKKDERGIIEAAKYYNCFLNIFSIEDIEKVEDKFTKSQFVKDTIGVYSVSEPCAYLLGGDFLLKKEKYNGITISITMEV</sequence>
<dbReference type="InterPro" id="IPR021745">
    <property type="entry name" value="CbiG_mid"/>
</dbReference>
<dbReference type="Proteomes" id="UP000601522">
    <property type="component" value="Unassembled WGS sequence"/>
</dbReference>
<dbReference type="SUPFAM" id="SSF159664">
    <property type="entry name" value="CobE/GbiG C-terminal domain-like"/>
    <property type="match status" value="1"/>
</dbReference>
<dbReference type="GO" id="GO:0009236">
    <property type="term" value="P:cobalamin biosynthetic process"/>
    <property type="evidence" value="ECO:0007669"/>
    <property type="project" value="InterPro"/>
</dbReference>
<dbReference type="EC" id="3.7.1.12" evidence="4"/>
<evidence type="ECO:0000313" key="5">
    <source>
        <dbReference type="Proteomes" id="UP000601522"/>
    </source>
</evidence>
<keyword evidence="5" id="KW-1185">Reference proteome</keyword>
<dbReference type="GO" id="GO:0043779">
    <property type="term" value="F:cobalt-precorrin-5A acetaldehyde-lyase activity"/>
    <property type="evidence" value="ECO:0007669"/>
    <property type="project" value="UniProtKB-EC"/>
</dbReference>
<dbReference type="Gene3D" id="3.30.420.180">
    <property type="entry name" value="CobE/GbiG C-terminal domain"/>
    <property type="match status" value="1"/>
</dbReference>